<evidence type="ECO:0000256" key="3">
    <source>
        <dbReference type="ARBA" id="ARBA00022989"/>
    </source>
</evidence>
<dbReference type="AlphaFoldDB" id="A0A318T0G1"/>
<dbReference type="Pfam" id="PF04932">
    <property type="entry name" value="Wzy_C"/>
    <property type="match status" value="1"/>
</dbReference>
<keyword evidence="4 5" id="KW-0472">Membrane</keyword>
<accession>A0A318T0G1</accession>
<keyword evidence="3 5" id="KW-1133">Transmembrane helix</keyword>
<feature type="domain" description="O-antigen ligase-related" evidence="6">
    <location>
        <begin position="206"/>
        <end position="345"/>
    </location>
</feature>
<comment type="subcellular location">
    <subcellularLocation>
        <location evidence="1">Membrane</location>
        <topology evidence="1">Multi-pass membrane protein</topology>
    </subcellularLocation>
</comment>
<evidence type="ECO:0000259" key="6">
    <source>
        <dbReference type="Pfam" id="PF04932"/>
    </source>
</evidence>
<organism evidence="7 8">
    <name type="scientific">Phyllobacterium leguminum</name>
    <dbReference type="NCBI Taxonomy" id="314237"/>
    <lineage>
        <taxon>Bacteria</taxon>
        <taxon>Pseudomonadati</taxon>
        <taxon>Pseudomonadota</taxon>
        <taxon>Alphaproteobacteria</taxon>
        <taxon>Hyphomicrobiales</taxon>
        <taxon>Phyllobacteriaceae</taxon>
        <taxon>Phyllobacterium</taxon>
    </lineage>
</organism>
<feature type="transmembrane region" description="Helical" evidence="5">
    <location>
        <begin position="175"/>
        <end position="192"/>
    </location>
</feature>
<evidence type="ECO:0000256" key="4">
    <source>
        <dbReference type="ARBA" id="ARBA00023136"/>
    </source>
</evidence>
<proteinExistence type="predicted"/>
<reference evidence="7 8" key="1">
    <citation type="submission" date="2018-06" db="EMBL/GenBank/DDBJ databases">
        <title>Genomic Encyclopedia of Type Strains, Phase III (KMG-III): the genomes of soil and plant-associated and newly described type strains.</title>
        <authorList>
            <person name="Whitman W."/>
        </authorList>
    </citation>
    <scope>NUCLEOTIDE SEQUENCE [LARGE SCALE GENOMIC DNA]</scope>
    <source>
        <strain evidence="7 8">ORS 1419</strain>
    </source>
</reference>
<evidence type="ECO:0000256" key="2">
    <source>
        <dbReference type="ARBA" id="ARBA00022692"/>
    </source>
</evidence>
<dbReference type="GO" id="GO:0016874">
    <property type="term" value="F:ligase activity"/>
    <property type="evidence" value="ECO:0007669"/>
    <property type="project" value="UniProtKB-KW"/>
</dbReference>
<keyword evidence="2 5" id="KW-0812">Transmembrane</keyword>
<feature type="transmembrane region" description="Helical" evidence="5">
    <location>
        <begin position="336"/>
        <end position="356"/>
    </location>
</feature>
<keyword evidence="7" id="KW-0436">Ligase</keyword>
<comment type="caution">
    <text evidence="7">The sequence shown here is derived from an EMBL/GenBank/DDBJ whole genome shotgun (WGS) entry which is preliminary data.</text>
</comment>
<dbReference type="InterPro" id="IPR051533">
    <property type="entry name" value="WaaL-like"/>
</dbReference>
<dbReference type="GO" id="GO:0016020">
    <property type="term" value="C:membrane"/>
    <property type="evidence" value="ECO:0007669"/>
    <property type="project" value="UniProtKB-SubCell"/>
</dbReference>
<feature type="transmembrane region" description="Helical" evidence="5">
    <location>
        <begin position="221"/>
        <end position="238"/>
    </location>
</feature>
<feature type="transmembrane region" description="Helical" evidence="5">
    <location>
        <begin position="28"/>
        <end position="45"/>
    </location>
</feature>
<dbReference type="EMBL" id="QJTF01000015">
    <property type="protein sequence ID" value="PYE87162.1"/>
    <property type="molecule type" value="Genomic_DNA"/>
</dbReference>
<dbReference type="Proteomes" id="UP000247454">
    <property type="component" value="Unassembled WGS sequence"/>
</dbReference>
<protein>
    <submittedName>
        <fullName evidence="7">O-antigen ligase</fullName>
    </submittedName>
</protein>
<evidence type="ECO:0000313" key="7">
    <source>
        <dbReference type="EMBL" id="PYE87162.1"/>
    </source>
</evidence>
<keyword evidence="8" id="KW-1185">Reference proteome</keyword>
<feature type="transmembrane region" description="Helical" evidence="5">
    <location>
        <begin position="100"/>
        <end position="121"/>
    </location>
</feature>
<evidence type="ECO:0000313" key="8">
    <source>
        <dbReference type="Proteomes" id="UP000247454"/>
    </source>
</evidence>
<dbReference type="PANTHER" id="PTHR37422">
    <property type="entry name" value="TEICHURONIC ACID BIOSYNTHESIS PROTEIN TUAE"/>
    <property type="match status" value="1"/>
</dbReference>
<feature type="transmembrane region" description="Helical" evidence="5">
    <location>
        <begin position="392"/>
        <end position="409"/>
    </location>
</feature>
<sequence length="424" mass="46767">MSAIVESSSPPSANAPDKAAVNRALVRLISKGAIGLGVFLSGFVIEEPAPYELYMAGLIAVWALFGLKISRTAAVLLALLVLFNFGGMVSATQMPDLKTAPLYIAVSLFLAFTAVFFTAIIEADYRRLATIFHAYYLAAILTSIFGILGYFNAFPGSDMFTLYGRAKGAFQDPNVFAPFLILPASWSIYQILTGKPRALALHLLPLLVLALGLFLSFSRAGWGMLAVAMVLLTLILALQHPSNKFRLKLIVLAMLAVIIIGLAIIVALQIPQVAQLFSERAQLVQSYDADRIGRFARHWYGLVLAAQHPLGIGPLEFGPIYGEDTHNTWLKAALDYGWLGFTAFVIMTMLTLGMGLRILLRDRPWQPYLVCAYVTYLTHVMVGNVIDTDHWRHFYLLIGIIWGCVGLEARHRRRPEPILKNQIA</sequence>
<feature type="transmembrane region" description="Helical" evidence="5">
    <location>
        <begin position="51"/>
        <end position="67"/>
    </location>
</feature>
<feature type="transmembrane region" description="Helical" evidence="5">
    <location>
        <begin position="74"/>
        <end position="94"/>
    </location>
</feature>
<dbReference type="PANTHER" id="PTHR37422:SF21">
    <property type="entry name" value="EXOQ-LIKE PROTEIN"/>
    <property type="match status" value="1"/>
</dbReference>
<name>A0A318T0G1_9HYPH</name>
<evidence type="ECO:0000256" key="5">
    <source>
        <dbReference type="SAM" id="Phobius"/>
    </source>
</evidence>
<feature type="transmembrane region" description="Helical" evidence="5">
    <location>
        <begin position="368"/>
        <end position="386"/>
    </location>
</feature>
<evidence type="ECO:0000256" key="1">
    <source>
        <dbReference type="ARBA" id="ARBA00004141"/>
    </source>
</evidence>
<feature type="transmembrane region" description="Helical" evidence="5">
    <location>
        <begin position="133"/>
        <end position="155"/>
    </location>
</feature>
<feature type="transmembrane region" description="Helical" evidence="5">
    <location>
        <begin position="250"/>
        <end position="270"/>
    </location>
</feature>
<gene>
    <name evidence="7" type="ORF">C7477_11515</name>
</gene>
<feature type="transmembrane region" description="Helical" evidence="5">
    <location>
        <begin position="199"/>
        <end position="215"/>
    </location>
</feature>
<dbReference type="RefSeq" id="WP_425373566.1">
    <property type="nucleotide sequence ID" value="NZ_QJTF01000015.1"/>
</dbReference>
<dbReference type="InterPro" id="IPR007016">
    <property type="entry name" value="O-antigen_ligase-rel_domated"/>
</dbReference>